<evidence type="ECO:0000313" key="1">
    <source>
        <dbReference type="EMBL" id="EON97328.1"/>
    </source>
</evidence>
<dbReference type="Gene3D" id="2.60.120.260">
    <property type="entry name" value="Galactose-binding domain-like"/>
    <property type="match status" value="1"/>
</dbReference>
<dbReference type="OrthoDB" id="5212774at2759"/>
<name>R8BDE9_PHAM7</name>
<dbReference type="HOGENOM" id="CLU_003772_0_1_1"/>
<protein>
    <submittedName>
        <fullName evidence="1">Putative secreted protein</fullName>
    </submittedName>
</protein>
<dbReference type="AlphaFoldDB" id="R8BDE9"/>
<reference evidence="2" key="1">
    <citation type="journal article" date="2013" name="Genome Announc.">
        <title>Draft genome sequence of the ascomycete Phaeoacremonium aleophilum strain UCR-PA7, a causal agent of the esca disease complex in grapevines.</title>
        <authorList>
            <person name="Blanco-Ulate B."/>
            <person name="Rolshausen P."/>
            <person name="Cantu D."/>
        </authorList>
    </citation>
    <scope>NUCLEOTIDE SEQUENCE [LARGE SCALE GENOMIC DNA]</scope>
    <source>
        <strain evidence="2">UCR-PA7</strain>
    </source>
</reference>
<dbReference type="Pfam" id="PF17132">
    <property type="entry name" value="Glyco_hydro_106"/>
    <property type="match status" value="2"/>
</dbReference>
<accession>R8BDE9</accession>
<dbReference type="InterPro" id="IPR053161">
    <property type="entry name" value="Ulvan_degrading_GH"/>
</dbReference>
<gene>
    <name evidence="1" type="ORF">UCRPA7_7171</name>
</gene>
<dbReference type="KEGG" id="tmn:UCRPA7_7171"/>
<dbReference type="SUPFAM" id="SSF49785">
    <property type="entry name" value="Galactose-binding domain-like"/>
    <property type="match status" value="1"/>
</dbReference>
<proteinExistence type="predicted"/>
<dbReference type="Proteomes" id="UP000014074">
    <property type="component" value="Unassembled WGS sequence"/>
</dbReference>
<keyword evidence="2" id="KW-1185">Reference proteome</keyword>
<dbReference type="RefSeq" id="XP_007917896.1">
    <property type="nucleotide sequence ID" value="XM_007919705.1"/>
</dbReference>
<dbReference type="InterPro" id="IPR008979">
    <property type="entry name" value="Galactose-bd-like_sf"/>
</dbReference>
<dbReference type="eggNOG" id="ENOG502SH7Q">
    <property type="taxonomic scope" value="Eukaryota"/>
</dbReference>
<evidence type="ECO:0000313" key="2">
    <source>
        <dbReference type="Proteomes" id="UP000014074"/>
    </source>
</evidence>
<dbReference type="GeneID" id="19327905"/>
<dbReference type="PANTHER" id="PTHR36848">
    <property type="entry name" value="DNA-BINDING PROTEIN (PUTATIVE SECRETED PROTEIN)-RELATED"/>
    <property type="match status" value="1"/>
</dbReference>
<sequence length="997" mass="108947">MSLSSWVQGAFTGTGADLLSSFSSPPMSAKPKLRWWWPHGLVDVDEIKNEIDQMYDGGFGGAEINDVHPSIHVDMDAAGHGWATGPWLEAVQAAADHAKAKGFQIDIAVGPSYPASIPTLTPDDKAAEKEVATGRVVVGNGTTYSGFVPAPYKAAGDEVSNATLIALQAWRMNAASKTTAVPVVLDLGTRVNLWNTALTSNSNITFTPPDNGTWLIISYHMRGTGQKAEAGPHDAHDGAVIDHLSPEGIKAATDYFDHNILSSELKSAFKTIGGSFFEDSIELEYSTLWTPRLRCEFKTRMGYDIFQYLPAVALENQKQAFSFNDTEVTRGVINDYWDTLGKMYVDYHAGHMTSWSKSLGMKFRAQTYGLSTEAMASSAAVDIPEGESLGFKNLGDYRSLAGAANMKGLKLISNEACAFAASAYTVTWDLILQTLNPIFTSGNNHQVFHGFSYLEAPTAQWPGFAAFTPYSGNIGYSESWGPRIPLWNHVSDIMGYVGRMQLILQRGQPKHDVAFFEQKGYIGAGYNSPWYADSGTMLGWSLNIIGPSLLDLPSATVRDKRLAPDGPGYKLLAFEGDAFTSTRQPMTKLASAKKIQEFAEAGLPIMIVGNWSYVTAYGVCLPHQPPMHEMSEAIAHTTQFGEFKYTPQITSIFADILKKPNVVNVATRDDIGTGMTTFAQRGLLPDVQYNSSQLINYHRVDGDLDHFLFVAASPATYAVSTKTKVHAVEADVIIPRRSAKGVPVIMNLWTGEMTPLGHYEELSDTQIKFHVSLPAYDAMMVTVVPVGSVPVHAVKSTGQVIIREDTGLYLRSNRAGSFTTSLSNDKSVTSNVGSIPAAKELKGWTLDVQDWQPTNDPNSTETVYTNHKLQLDTLAVWTNFTELQDVSGIGTYTTTFTLASDWPEDAGAMLGVPDFVGSFRLSLNSKKLPAQPQLKTQFDIGPWLKKGENKLEIEVATTLLNRLRITQPGVYGVAKRQDYGLVSPIMLLPYRDTKISS</sequence>
<dbReference type="EMBL" id="KB933268">
    <property type="protein sequence ID" value="EON97328.1"/>
    <property type="molecule type" value="Genomic_DNA"/>
</dbReference>
<dbReference type="PANTHER" id="PTHR36848:SF2">
    <property type="entry name" value="SECRETED PROTEIN"/>
    <property type="match status" value="1"/>
</dbReference>
<organism evidence="1 2">
    <name type="scientific">Phaeoacremonium minimum (strain UCR-PA7)</name>
    <name type="common">Esca disease fungus</name>
    <name type="synonym">Togninia minima</name>
    <dbReference type="NCBI Taxonomy" id="1286976"/>
    <lineage>
        <taxon>Eukaryota</taxon>
        <taxon>Fungi</taxon>
        <taxon>Dikarya</taxon>
        <taxon>Ascomycota</taxon>
        <taxon>Pezizomycotina</taxon>
        <taxon>Sordariomycetes</taxon>
        <taxon>Sordariomycetidae</taxon>
        <taxon>Togniniales</taxon>
        <taxon>Togniniaceae</taxon>
        <taxon>Phaeoacremonium</taxon>
    </lineage>
</organism>